<dbReference type="Gene3D" id="3.40.50.150">
    <property type="entry name" value="Vaccinia Virus protein VP39"/>
    <property type="match status" value="1"/>
</dbReference>
<evidence type="ECO:0000313" key="1">
    <source>
        <dbReference type="EMBL" id="KOB76013.1"/>
    </source>
</evidence>
<proteinExistence type="predicted"/>
<dbReference type="InterPro" id="IPR029063">
    <property type="entry name" value="SAM-dependent_MTases_sf"/>
</dbReference>
<dbReference type="EMBL" id="JTDY01000751">
    <property type="protein sequence ID" value="KOB76013.1"/>
    <property type="molecule type" value="Genomic_DNA"/>
</dbReference>
<reference evidence="1 2" key="1">
    <citation type="journal article" date="2015" name="Genome Biol. Evol.">
        <title>The genome of winter moth (Operophtera brumata) provides a genomic perspective on sexual dimorphism and phenology.</title>
        <authorList>
            <person name="Derks M.F."/>
            <person name="Smit S."/>
            <person name="Salis L."/>
            <person name="Schijlen E."/>
            <person name="Bossers A."/>
            <person name="Mateman C."/>
            <person name="Pijl A.S."/>
            <person name="de Ridder D."/>
            <person name="Groenen M.A."/>
            <person name="Visser M.E."/>
            <person name="Megens H.J."/>
        </authorList>
    </citation>
    <scope>NUCLEOTIDE SEQUENCE [LARGE SCALE GENOMIC DNA]</scope>
    <source>
        <strain evidence="1">WM2013NL</strain>
        <tissue evidence="1">Head and thorax</tissue>
    </source>
</reference>
<dbReference type="GO" id="GO:0008168">
    <property type="term" value="F:methyltransferase activity"/>
    <property type="evidence" value="ECO:0007669"/>
    <property type="project" value="TreeGrafter"/>
</dbReference>
<protein>
    <submittedName>
        <fullName evidence="1">Uncharacterized protein</fullName>
    </submittedName>
</protein>
<dbReference type="AlphaFoldDB" id="A0A0L7LKC6"/>
<dbReference type="Proteomes" id="UP000037510">
    <property type="component" value="Unassembled WGS sequence"/>
</dbReference>
<comment type="caution">
    <text evidence="1">The sequence shown here is derived from an EMBL/GenBank/DDBJ whole genome shotgun (WGS) entry which is preliminary data.</text>
</comment>
<sequence length="197" mass="22904">MASETIVPPTVGDQADCNEVNTCHVDEFLYDVEEVEKLAKKGKLKRQYCLDCNSRNITAYYFSNAGTIIGVEMNKECCEVQEKIINQYSMNQNRIKVIHSDVMDRSDIVASSNIIVANVLDFFVDIEKHKKIWYFFKQHIKKGSYLICNRSITDTLESIGLSEELIDWLSICKPCRQENEIFFDLEDFMDMHLYKVN</sequence>
<dbReference type="PANTHER" id="PTHR43675:SF1">
    <property type="entry name" value="RIKEN CDNA 2700097O09 GENE"/>
    <property type="match status" value="1"/>
</dbReference>
<name>A0A0L7LKC6_OPEBR</name>
<keyword evidence="2" id="KW-1185">Reference proteome</keyword>
<dbReference type="InterPro" id="IPR026669">
    <property type="entry name" value="Arsenite_MeTrfase-like"/>
</dbReference>
<dbReference type="STRING" id="104452.A0A0L7LKC6"/>
<organism evidence="1 2">
    <name type="scientific">Operophtera brumata</name>
    <name type="common">Winter moth</name>
    <name type="synonym">Phalaena brumata</name>
    <dbReference type="NCBI Taxonomy" id="104452"/>
    <lineage>
        <taxon>Eukaryota</taxon>
        <taxon>Metazoa</taxon>
        <taxon>Ecdysozoa</taxon>
        <taxon>Arthropoda</taxon>
        <taxon>Hexapoda</taxon>
        <taxon>Insecta</taxon>
        <taxon>Pterygota</taxon>
        <taxon>Neoptera</taxon>
        <taxon>Endopterygota</taxon>
        <taxon>Lepidoptera</taxon>
        <taxon>Glossata</taxon>
        <taxon>Ditrysia</taxon>
        <taxon>Geometroidea</taxon>
        <taxon>Geometridae</taxon>
        <taxon>Larentiinae</taxon>
        <taxon>Operophtera</taxon>
    </lineage>
</organism>
<evidence type="ECO:0000313" key="2">
    <source>
        <dbReference type="Proteomes" id="UP000037510"/>
    </source>
</evidence>
<dbReference type="PANTHER" id="PTHR43675">
    <property type="entry name" value="ARSENITE METHYLTRANSFERASE"/>
    <property type="match status" value="1"/>
</dbReference>
<accession>A0A0L7LKC6</accession>
<gene>
    <name evidence="1" type="ORF">OBRU01_06444</name>
</gene>
<dbReference type="SUPFAM" id="SSF53335">
    <property type="entry name" value="S-adenosyl-L-methionine-dependent methyltransferases"/>
    <property type="match status" value="1"/>
</dbReference>